<dbReference type="InterPro" id="IPR029032">
    <property type="entry name" value="AhpD-like"/>
</dbReference>
<dbReference type="Gene3D" id="1.20.1290.10">
    <property type="entry name" value="AhpD-like"/>
    <property type="match status" value="1"/>
</dbReference>
<accession>A0A372IMD8</accession>
<evidence type="ECO:0008006" key="3">
    <source>
        <dbReference type="Google" id="ProtNLM"/>
    </source>
</evidence>
<keyword evidence="2" id="KW-1185">Reference proteome</keyword>
<dbReference type="EMBL" id="QVQT01000004">
    <property type="protein sequence ID" value="RFU16130.1"/>
    <property type="molecule type" value="Genomic_DNA"/>
</dbReference>
<dbReference type="OrthoDB" id="287782at2"/>
<dbReference type="RefSeq" id="WP_147325040.1">
    <property type="nucleotide sequence ID" value="NZ_QVQT02000004.1"/>
</dbReference>
<dbReference type="AlphaFoldDB" id="A0A372IMD8"/>
<dbReference type="Proteomes" id="UP000264702">
    <property type="component" value="Unassembled WGS sequence"/>
</dbReference>
<reference evidence="1 2" key="1">
    <citation type="submission" date="2018-08" db="EMBL/GenBank/DDBJ databases">
        <title>Acidipila sp. 4G-K13, an acidobacterium isolated from forest soil.</title>
        <authorList>
            <person name="Gao Z.-H."/>
            <person name="Qiu L.-H."/>
        </authorList>
    </citation>
    <scope>NUCLEOTIDE SEQUENCE [LARGE SCALE GENOMIC DNA]</scope>
    <source>
        <strain evidence="1 2">4G-K13</strain>
    </source>
</reference>
<evidence type="ECO:0000313" key="2">
    <source>
        <dbReference type="Proteomes" id="UP000264702"/>
    </source>
</evidence>
<comment type="caution">
    <text evidence="1">The sequence shown here is derived from an EMBL/GenBank/DDBJ whole genome shotgun (WGS) entry which is preliminary data.</text>
</comment>
<gene>
    <name evidence="1" type="ORF">D0Y96_11975</name>
</gene>
<proteinExistence type="predicted"/>
<organism evidence="1 2">
    <name type="scientific">Paracidobacterium acidisoli</name>
    <dbReference type="NCBI Taxonomy" id="2303751"/>
    <lineage>
        <taxon>Bacteria</taxon>
        <taxon>Pseudomonadati</taxon>
        <taxon>Acidobacteriota</taxon>
        <taxon>Terriglobia</taxon>
        <taxon>Terriglobales</taxon>
        <taxon>Acidobacteriaceae</taxon>
        <taxon>Paracidobacterium</taxon>
    </lineage>
</organism>
<name>A0A372IMD8_9BACT</name>
<protein>
    <recommendedName>
        <fullName evidence="3">Carboxymuconolactone decarboxylase family protein</fullName>
    </recommendedName>
</protein>
<evidence type="ECO:0000313" key="1">
    <source>
        <dbReference type="EMBL" id="RFU16130.1"/>
    </source>
</evidence>
<dbReference type="SUPFAM" id="SSF69118">
    <property type="entry name" value="AhpD-like"/>
    <property type="match status" value="1"/>
</dbReference>
<sequence length="170" mass="19229">MMNWLVRRRLDKAEKFLGVPIDETRFIAKHSMKALRAYSGLQGISRFHGPLEAEVYYTAKIAAYRQEDCGSCLQITVNFAKRDGVRTELIRDLLAGRLQALPELLRDVYRFAAEQANRIDNAELRETMRERYGDEGLITLALAITSAGTFPTLKRALGYATSCSRIQIVA</sequence>